<organism evidence="1 2">
    <name type="scientific">Macrosiphum euphorbiae</name>
    <name type="common">potato aphid</name>
    <dbReference type="NCBI Taxonomy" id="13131"/>
    <lineage>
        <taxon>Eukaryota</taxon>
        <taxon>Metazoa</taxon>
        <taxon>Ecdysozoa</taxon>
        <taxon>Arthropoda</taxon>
        <taxon>Hexapoda</taxon>
        <taxon>Insecta</taxon>
        <taxon>Pterygota</taxon>
        <taxon>Neoptera</taxon>
        <taxon>Paraneoptera</taxon>
        <taxon>Hemiptera</taxon>
        <taxon>Sternorrhyncha</taxon>
        <taxon>Aphidomorpha</taxon>
        <taxon>Aphidoidea</taxon>
        <taxon>Aphididae</taxon>
        <taxon>Macrosiphini</taxon>
        <taxon>Macrosiphum</taxon>
    </lineage>
</organism>
<comment type="caution">
    <text evidence="1">The sequence shown here is derived from an EMBL/GenBank/DDBJ whole genome shotgun (WGS) entry which is preliminary data.</text>
</comment>
<evidence type="ECO:0000313" key="2">
    <source>
        <dbReference type="Proteomes" id="UP001160148"/>
    </source>
</evidence>
<name>A0AAV0WDQ5_9HEMI</name>
<gene>
    <name evidence="1" type="ORF">MEUPH1_LOCUS9868</name>
</gene>
<protein>
    <submittedName>
        <fullName evidence="1">Uncharacterized protein</fullName>
    </submittedName>
</protein>
<dbReference type="AlphaFoldDB" id="A0AAV0WDQ5"/>
<dbReference type="Proteomes" id="UP001160148">
    <property type="component" value="Unassembled WGS sequence"/>
</dbReference>
<accession>A0AAV0WDQ5</accession>
<proteinExistence type="predicted"/>
<evidence type="ECO:0000313" key="1">
    <source>
        <dbReference type="EMBL" id="CAI6353788.1"/>
    </source>
</evidence>
<reference evidence="1 2" key="1">
    <citation type="submission" date="2023-01" db="EMBL/GenBank/DDBJ databases">
        <authorList>
            <person name="Whitehead M."/>
        </authorList>
    </citation>
    <scope>NUCLEOTIDE SEQUENCE [LARGE SCALE GENOMIC DNA]</scope>
</reference>
<dbReference type="EMBL" id="CARXXK010000002">
    <property type="protein sequence ID" value="CAI6353788.1"/>
    <property type="molecule type" value="Genomic_DNA"/>
</dbReference>
<sequence>MTKYLTQKQVLHKKHNCRIRRQKIHFITQKLAGTLDRCKLSIHDSVYVLQATLEALGFDNDGYIINSSTSIHRAREMHRCERAEMIKSRFQESRPSYVIVHWDGKL</sequence>
<keyword evidence="2" id="KW-1185">Reference proteome</keyword>